<evidence type="ECO:0000256" key="6">
    <source>
        <dbReference type="ARBA" id="ARBA00023065"/>
    </source>
</evidence>
<dbReference type="GeneID" id="70915580"/>
<dbReference type="Gene3D" id="1.10.287.80">
    <property type="entry name" value="ATP synthase, gamma subunit, helix hairpin domain"/>
    <property type="match status" value="1"/>
</dbReference>
<evidence type="ECO:0000256" key="4">
    <source>
        <dbReference type="ARBA" id="ARBA00022448"/>
    </source>
</evidence>
<keyword evidence="6" id="KW-0406">Ion transport</keyword>
<evidence type="ECO:0000256" key="3">
    <source>
        <dbReference type="ARBA" id="ARBA00007681"/>
    </source>
</evidence>
<keyword evidence="8" id="KW-0139">CF(1)</keyword>
<evidence type="ECO:0000256" key="2">
    <source>
        <dbReference type="ARBA" id="ARBA00004170"/>
    </source>
</evidence>
<keyword evidence="7" id="KW-0472">Membrane</keyword>
<keyword evidence="10" id="KW-0175">Coiled coil</keyword>
<evidence type="ECO:0000256" key="8">
    <source>
        <dbReference type="ARBA" id="ARBA00023196"/>
    </source>
</evidence>
<comment type="similarity">
    <text evidence="3">Belongs to the ATPase gamma chain family.</text>
</comment>
<organism evidence="11 12">
    <name type="scientific">Vibrio natriegens NBRC 15636 = ATCC 14048 = DSM 759</name>
    <dbReference type="NCBI Taxonomy" id="1219067"/>
    <lineage>
        <taxon>Bacteria</taxon>
        <taxon>Pseudomonadati</taxon>
        <taxon>Pseudomonadota</taxon>
        <taxon>Gammaproteobacteria</taxon>
        <taxon>Vibrionales</taxon>
        <taxon>Vibrionaceae</taxon>
        <taxon>Vibrio</taxon>
    </lineage>
</organism>
<dbReference type="Pfam" id="PF00231">
    <property type="entry name" value="ATP-synt"/>
    <property type="match status" value="1"/>
</dbReference>
<evidence type="ECO:0000256" key="5">
    <source>
        <dbReference type="ARBA" id="ARBA00022781"/>
    </source>
</evidence>
<evidence type="ECO:0008006" key="13">
    <source>
        <dbReference type="Google" id="ProtNLM"/>
    </source>
</evidence>
<sequence length="283" mass="32342">MSRRLDLDNHHHSLNEIIKILDAMKMLAYMETHKLGAFLDTQHQALDAISSAANDFLSFYPGAQLKESEVFPVYLLIGSERGFCGDFNQELVNYIEQVLTIPSNVKPTLITVGRKLYNLMQYDGHVYAQIEGPNVVEEVPNVLEQTVQLLTKIQREQPLMSLYSVYHSGEQGIITKKLLPPFQQKDQQPANFPYPPELNLPPADFLLKVAEQFLFTALHEIVYTSLLEENHNRIMHLEGAVKHLETKADELTQQCHILRREEITEEIEVILLNASSFDDFPIG</sequence>
<evidence type="ECO:0000256" key="7">
    <source>
        <dbReference type="ARBA" id="ARBA00023136"/>
    </source>
</evidence>
<keyword evidence="9" id="KW-0066">ATP synthesis</keyword>
<evidence type="ECO:0000256" key="10">
    <source>
        <dbReference type="SAM" id="Coils"/>
    </source>
</evidence>
<dbReference type="RefSeq" id="WP_020335242.1">
    <property type="nucleotide sequence ID" value="NZ_ATFJ01000036.1"/>
</dbReference>
<dbReference type="Proteomes" id="UP000092741">
    <property type="component" value="Chromosome 2"/>
</dbReference>
<keyword evidence="5" id="KW-0375">Hydrogen ion transport</keyword>
<accession>A0AAN0Y5X6</accession>
<dbReference type="Gene3D" id="3.40.1380.10">
    <property type="match status" value="1"/>
</dbReference>
<comment type="function">
    <text evidence="1">Produces ATP from ADP in the presence of a proton gradient across the membrane. The gamma chain is believed to be important in regulating ATPase activity and the flow of protons through the CF(0) complex.</text>
</comment>
<dbReference type="GO" id="GO:0046933">
    <property type="term" value="F:proton-transporting ATP synthase activity, rotational mechanism"/>
    <property type="evidence" value="ECO:0007669"/>
    <property type="project" value="InterPro"/>
</dbReference>
<keyword evidence="4" id="KW-0813">Transport</keyword>
<reference evidence="11 12" key="1">
    <citation type="submission" date="2016-07" db="EMBL/GenBank/DDBJ databases">
        <title>Developing Vibrio natriegens as a novel, fast-growing host for biotechnology.</title>
        <authorList>
            <person name="Weinstock M.T."/>
            <person name="Hesek E.D."/>
            <person name="Wilson C.M."/>
            <person name="Gibson D.G."/>
        </authorList>
    </citation>
    <scope>NUCLEOTIDE SEQUENCE [LARGE SCALE GENOMIC DNA]</scope>
    <source>
        <strain evidence="11 12">ATCC 14048</strain>
    </source>
</reference>
<evidence type="ECO:0000256" key="1">
    <source>
        <dbReference type="ARBA" id="ARBA00003456"/>
    </source>
</evidence>
<dbReference type="KEGG" id="vna:PN96_22290"/>
<dbReference type="InterPro" id="IPR035968">
    <property type="entry name" value="ATP_synth_F1_ATPase_gsu"/>
</dbReference>
<dbReference type="AlphaFoldDB" id="A0AAN0Y5X6"/>
<name>A0AAN0Y5X6_VIBNA</name>
<dbReference type="EMBL" id="CP016346">
    <property type="protein sequence ID" value="ANQ14595.1"/>
    <property type="molecule type" value="Genomic_DNA"/>
</dbReference>
<dbReference type="SUPFAM" id="SSF52943">
    <property type="entry name" value="ATP synthase (F1-ATPase), gamma subunit"/>
    <property type="match status" value="1"/>
</dbReference>
<dbReference type="GO" id="GO:0045259">
    <property type="term" value="C:proton-transporting ATP synthase complex"/>
    <property type="evidence" value="ECO:0007669"/>
    <property type="project" value="UniProtKB-KW"/>
</dbReference>
<gene>
    <name evidence="11" type="ORF">BA890_17785</name>
</gene>
<dbReference type="InterPro" id="IPR000131">
    <property type="entry name" value="ATP_synth_F1_gsu"/>
</dbReference>
<evidence type="ECO:0000313" key="12">
    <source>
        <dbReference type="Proteomes" id="UP000092741"/>
    </source>
</evidence>
<keyword evidence="12" id="KW-1185">Reference proteome</keyword>
<evidence type="ECO:0000256" key="9">
    <source>
        <dbReference type="ARBA" id="ARBA00023310"/>
    </source>
</evidence>
<proteinExistence type="inferred from homology"/>
<evidence type="ECO:0000313" key="11">
    <source>
        <dbReference type="EMBL" id="ANQ14595.1"/>
    </source>
</evidence>
<feature type="coiled-coil region" evidence="10">
    <location>
        <begin position="234"/>
        <end position="261"/>
    </location>
</feature>
<comment type="subcellular location">
    <subcellularLocation>
        <location evidence="2">Membrane</location>
        <topology evidence="2">Peripheral membrane protein</topology>
    </subcellularLocation>
</comment>
<protein>
    <recommendedName>
        <fullName evidence="13">F0F1 ATP synthase subunit gamma</fullName>
    </recommendedName>
</protein>